<feature type="non-terminal residue" evidence="2">
    <location>
        <position position="306"/>
    </location>
</feature>
<dbReference type="InterPro" id="IPR000719">
    <property type="entry name" value="Prot_kinase_dom"/>
</dbReference>
<feature type="domain" description="Protein kinase" evidence="1">
    <location>
        <begin position="48"/>
        <end position="306"/>
    </location>
</feature>
<organism evidence="2 3">
    <name type="scientific">Gigaspora margarita</name>
    <dbReference type="NCBI Taxonomy" id="4874"/>
    <lineage>
        <taxon>Eukaryota</taxon>
        <taxon>Fungi</taxon>
        <taxon>Fungi incertae sedis</taxon>
        <taxon>Mucoromycota</taxon>
        <taxon>Glomeromycotina</taxon>
        <taxon>Glomeromycetes</taxon>
        <taxon>Diversisporales</taxon>
        <taxon>Gigasporaceae</taxon>
        <taxon>Gigaspora</taxon>
    </lineage>
</organism>
<dbReference type="PANTHER" id="PTHR44329">
    <property type="entry name" value="SERINE/THREONINE-PROTEIN KINASE TNNI3K-RELATED"/>
    <property type="match status" value="1"/>
</dbReference>
<evidence type="ECO:0000313" key="2">
    <source>
        <dbReference type="EMBL" id="CAG8746923.1"/>
    </source>
</evidence>
<gene>
    <name evidence="2" type="ORF">GMARGA_LOCUS15982</name>
</gene>
<name>A0ABN7V9C8_GIGMA</name>
<proteinExistence type="predicted"/>
<protein>
    <submittedName>
        <fullName evidence="2">37131_t:CDS:1</fullName>
    </submittedName>
</protein>
<dbReference type="Pfam" id="PF07714">
    <property type="entry name" value="PK_Tyr_Ser-Thr"/>
    <property type="match status" value="1"/>
</dbReference>
<dbReference type="InterPro" id="IPR051681">
    <property type="entry name" value="Ser/Thr_Kinases-Pseudokinases"/>
</dbReference>
<evidence type="ECO:0000259" key="1">
    <source>
        <dbReference type="PROSITE" id="PS50011"/>
    </source>
</evidence>
<dbReference type="PROSITE" id="PS50011">
    <property type="entry name" value="PROTEIN_KINASE_DOM"/>
    <property type="match status" value="1"/>
</dbReference>
<dbReference type="InterPro" id="IPR001245">
    <property type="entry name" value="Ser-Thr/Tyr_kinase_cat_dom"/>
</dbReference>
<comment type="caution">
    <text evidence="2">The sequence shown here is derived from an EMBL/GenBank/DDBJ whole genome shotgun (WGS) entry which is preliminary data.</text>
</comment>
<reference evidence="2 3" key="1">
    <citation type="submission" date="2021-06" db="EMBL/GenBank/DDBJ databases">
        <authorList>
            <person name="Kallberg Y."/>
            <person name="Tangrot J."/>
            <person name="Rosling A."/>
        </authorList>
    </citation>
    <scope>NUCLEOTIDE SEQUENCE [LARGE SCALE GENOMIC DNA]</scope>
    <source>
        <strain evidence="2 3">120-4 pot B 10/14</strain>
    </source>
</reference>
<dbReference type="SUPFAM" id="SSF56112">
    <property type="entry name" value="Protein kinase-like (PK-like)"/>
    <property type="match status" value="1"/>
</dbReference>
<dbReference type="Proteomes" id="UP000789901">
    <property type="component" value="Unassembled WGS sequence"/>
</dbReference>
<dbReference type="InterPro" id="IPR011009">
    <property type="entry name" value="Kinase-like_dom_sf"/>
</dbReference>
<sequence length="306" mass="35057">MITNLFLSKSKKEKQYITQQSLSLCNHCGRKVIGFPTKFCRSQLFAKYGNKKWSGNKDIDAFIKTTKKESLSCDGFIEWIPISDIDNINPLEQKTSKFECRFESFEESRDFNDKFLNEFKIHSKCLGIGAIPFYGLTKHLETSDYTMIMKQATQGDLRNFICAHKSKISWEERAIILVNIAKFLNSLHKLDLVHRDFHSRNILIDDNTKVFISDFGLSGPVNLQIAIGIVSKGLRPMIIDSDKIPKFYGSIIKQCWNNDPSKRPDSSQLVSKFDEIIGLSKEFDSYSAIYKKSNAGNKISLSIYIE</sequence>
<accession>A0ABN7V9C8</accession>
<keyword evidence="3" id="KW-1185">Reference proteome</keyword>
<evidence type="ECO:0000313" key="3">
    <source>
        <dbReference type="Proteomes" id="UP000789901"/>
    </source>
</evidence>
<dbReference type="EMBL" id="CAJVQB010011333">
    <property type="protein sequence ID" value="CAG8746923.1"/>
    <property type="molecule type" value="Genomic_DNA"/>
</dbReference>
<dbReference type="Gene3D" id="1.10.510.10">
    <property type="entry name" value="Transferase(Phosphotransferase) domain 1"/>
    <property type="match status" value="2"/>
</dbReference>